<dbReference type="Proteomes" id="UP000247233">
    <property type="component" value="Unassembled WGS sequence"/>
</dbReference>
<reference evidence="2 3" key="1">
    <citation type="submission" date="2016-12" db="EMBL/GenBank/DDBJ databases">
        <title>The genomes of Aspergillus section Nigri reveals drivers in fungal speciation.</title>
        <authorList>
            <consortium name="DOE Joint Genome Institute"/>
            <person name="Vesth T.C."/>
            <person name="Nybo J."/>
            <person name="Theobald S."/>
            <person name="Brandl J."/>
            <person name="Frisvad J.C."/>
            <person name="Nielsen K.F."/>
            <person name="Lyhne E.K."/>
            <person name="Kogle M.E."/>
            <person name="Kuo A."/>
            <person name="Riley R."/>
            <person name="Clum A."/>
            <person name="Nolan M."/>
            <person name="Lipzen A."/>
            <person name="Salamov A."/>
            <person name="Henrissat B."/>
            <person name="Wiebenga A."/>
            <person name="De Vries R.P."/>
            <person name="Grigoriev I.V."/>
            <person name="Mortensen U.H."/>
            <person name="Andersen M.R."/>
            <person name="Baker S.E."/>
        </authorList>
    </citation>
    <scope>NUCLEOTIDE SEQUENCE [LARGE SCALE GENOMIC DNA]</scope>
    <source>
        <strain evidence="2 3">CBS 117.55</strain>
    </source>
</reference>
<name>A0A317WC67_9EURO</name>
<keyword evidence="3" id="KW-1185">Reference proteome</keyword>
<organism evidence="2 3">
    <name type="scientific">Aspergillus heteromorphus CBS 117.55</name>
    <dbReference type="NCBI Taxonomy" id="1448321"/>
    <lineage>
        <taxon>Eukaryota</taxon>
        <taxon>Fungi</taxon>
        <taxon>Dikarya</taxon>
        <taxon>Ascomycota</taxon>
        <taxon>Pezizomycotina</taxon>
        <taxon>Eurotiomycetes</taxon>
        <taxon>Eurotiomycetidae</taxon>
        <taxon>Eurotiales</taxon>
        <taxon>Aspergillaceae</taxon>
        <taxon>Aspergillus</taxon>
        <taxon>Aspergillus subgen. Circumdati</taxon>
    </lineage>
</organism>
<evidence type="ECO:0000313" key="3">
    <source>
        <dbReference type="Proteomes" id="UP000247233"/>
    </source>
</evidence>
<dbReference type="AlphaFoldDB" id="A0A317WC67"/>
<feature type="compositionally biased region" description="Basic and acidic residues" evidence="1">
    <location>
        <begin position="115"/>
        <end position="128"/>
    </location>
</feature>
<sequence length="178" mass="19653">MSTQRIITVFRATGNQGGLGDPPPRPRPAAVKPIQDSCRHQRPRQALSAQELARQGVELVAADLQHPVLEGSHTVFLVTDYWAQANAALKNQPGQECRRCGRRGRGGPPHLLVPRRGEERHQRSEHTRVSLRQQGGHRAVRVGLEHPSDDGAGGYLHEQFPLHVAQGRGRDGGSSRRY</sequence>
<dbReference type="Gene3D" id="3.40.50.720">
    <property type="entry name" value="NAD(P)-binding Rossmann-like Domain"/>
    <property type="match status" value="1"/>
</dbReference>
<feature type="region of interest" description="Disordered" evidence="1">
    <location>
        <begin position="99"/>
        <end position="136"/>
    </location>
</feature>
<evidence type="ECO:0000313" key="2">
    <source>
        <dbReference type="EMBL" id="PWY83361.1"/>
    </source>
</evidence>
<comment type="caution">
    <text evidence="2">The sequence shown here is derived from an EMBL/GenBank/DDBJ whole genome shotgun (WGS) entry which is preliminary data.</text>
</comment>
<gene>
    <name evidence="2" type="ORF">BO70DRAFT_23586</name>
</gene>
<evidence type="ECO:0008006" key="4">
    <source>
        <dbReference type="Google" id="ProtNLM"/>
    </source>
</evidence>
<accession>A0A317WC67</accession>
<protein>
    <recommendedName>
        <fullName evidence="4">NmrA-like domain-containing protein</fullName>
    </recommendedName>
</protein>
<proteinExistence type="predicted"/>
<dbReference type="GeneID" id="37061045"/>
<dbReference type="EMBL" id="MSFL01000010">
    <property type="protein sequence ID" value="PWY83361.1"/>
    <property type="molecule type" value="Genomic_DNA"/>
</dbReference>
<dbReference type="STRING" id="1448321.A0A317WC67"/>
<dbReference type="RefSeq" id="XP_025399804.1">
    <property type="nucleotide sequence ID" value="XM_025538808.1"/>
</dbReference>
<evidence type="ECO:0000256" key="1">
    <source>
        <dbReference type="SAM" id="MobiDB-lite"/>
    </source>
</evidence>
<dbReference type="VEuPathDB" id="FungiDB:BO70DRAFT_23586"/>